<keyword evidence="3" id="KW-0418">Kinase</keyword>
<evidence type="ECO:0000313" key="4">
    <source>
        <dbReference type="Proteomes" id="UP001304671"/>
    </source>
</evidence>
<evidence type="ECO:0000313" key="3">
    <source>
        <dbReference type="EMBL" id="MEA5256322.1"/>
    </source>
</evidence>
<dbReference type="InterPro" id="IPR014867">
    <property type="entry name" value="Spore_coat_CotH_CotH2/3/7"/>
</dbReference>
<sequence>MNKSICVLSILLSFSFYSGNSQILTTSNLPILKVNTKGRNIVDEPKILATMQLIHNEKGGQNNVNDIPNVYNGLIGIELRGSSSQDLFPKKPYGFETWADTTGKSRKISFLNFPEESDWVLNATYNDKTLMRDVLTYDLVNKMGRYATRTRYCEMLVNNDYQGLYILMEKIKRDKNRVDISSLKITDNTGDDVTGGYILKLDKTSGSPSKNWTNNTTTPFGNYKTFFQVEYPKYADISQPQFDYIQKYVNDFEAALLAPDFKSPQAKWREMCDLDTFIDYFLITEFVKNVDGYRLSTFFYKEKITKGGKLKMGPAWDYNLAFGNADYYDGYKSTGWQYKVNEIALPKGDIYPAPFWWQQLAQDSIFKTKTVKRWEALRKTTFNTENINKWIDSTASGLEPAMKRNFNKWPNVLGKYVWPNYYVGSTYQDEVNWLKEWIRIRTLWLDTQFQTFALTLGNENMAEREQPIRVFPNPIESQTTIDYQVFKKGNVSIILYDINGKTIKTLVDEIQTSNTYQLSVSLENLSAGTYILNYLLDGIPVERVKLLKK</sequence>
<dbReference type="Pfam" id="PF18962">
    <property type="entry name" value="Por_Secre_tail"/>
    <property type="match status" value="1"/>
</dbReference>
<keyword evidence="4" id="KW-1185">Reference proteome</keyword>
<dbReference type="EMBL" id="JAYFUL010000001">
    <property type="protein sequence ID" value="MEA5256322.1"/>
    <property type="molecule type" value="Genomic_DNA"/>
</dbReference>
<feature type="chain" id="PRO_5046826519" evidence="1">
    <location>
        <begin position="19"/>
        <end position="549"/>
    </location>
</feature>
<dbReference type="PANTHER" id="PTHR40050:SF1">
    <property type="entry name" value="INNER SPORE COAT PROTEIN H"/>
    <property type="match status" value="1"/>
</dbReference>
<evidence type="ECO:0000259" key="2">
    <source>
        <dbReference type="Pfam" id="PF18962"/>
    </source>
</evidence>
<dbReference type="PANTHER" id="PTHR40050">
    <property type="entry name" value="INNER SPORE COAT PROTEIN H"/>
    <property type="match status" value="1"/>
</dbReference>
<gene>
    <name evidence="3" type="ORF">VB264_00915</name>
</gene>
<dbReference type="Pfam" id="PF08757">
    <property type="entry name" value="CotH"/>
    <property type="match status" value="1"/>
</dbReference>
<dbReference type="RefSeq" id="WP_323246129.1">
    <property type="nucleotide sequence ID" value="NZ_JAYFUL010000001.1"/>
</dbReference>
<dbReference type="InterPro" id="IPR026444">
    <property type="entry name" value="Secre_tail"/>
</dbReference>
<feature type="signal peptide" evidence="1">
    <location>
        <begin position="1"/>
        <end position="18"/>
    </location>
</feature>
<keyword evidence="1" id="KW-0732">Signal</keyword>
<dbReference type="Proteomes" id="UP001304671">
    <property type="component" value="Unassembled WGS sequence"/>
</dbReference>
<dbReference type="GO" id="GO:0016301">
    <property type="term" value="F:kinase activity"/>
    <property type="evidence" value="ECO:0007669"/>
    <property type="project" value="UniProtKB-KW"/>
</dbReference>
<feature type="domain" description="Secretion system C-terminal sorting" evidence="2">
    <location>
        <begin position="470"/>
        <end position="533"/>
    </location>
</feature>
<reference evidence="3 4" key="1">
    <citation type="submission" date="2023-12" db="EMBL/GenBank/DDBJ databases">
        <title>Novel species of the genus Arcicella isolated from rivers.</title>
        <authorList>
            <person name="Lu H."/>
        </authorList>
    </citation>
    <scope>NUCLEOTIDE SEQUENCE [LARGE SCALE GENOMIC DNA]</scope>
    <source>
        <strain evidence="3 4">LMG 21963</strain>
    </source>
</reference>
<name>A0ABU5QGZ5_9BACT</name>
<keyword evidence="3" id="KW-0808">Transferase</keyword>
<dbReference type="NCBIfam" id="TIGR04183">
    <property type="entry name" value="Por_Secre_tail"/>
    <property type="match status" value="1"/>
</dbReference>
<organism evidence="3 4">
    <name type="scientific">Arcicella aquatica</name>
    <dbReference type="NCBI Taxonomy" id="217141"/>
    <lineage>
        <taxon>Bacteria</taxon>
        <taxon>Pseudomonadati</taxon>
        <taxon>Bacteroidota</taxon>
        <taxon>Cytophagia</taxon>
        <taxon>Cytophagales</taxon>
        <taxon>Flectobacillaceae</taxon>
        <taxon>Arcicella</taxon>
    </lineage>
</organism>
<protein>
    <submittedName>
        <fullName evidence="3">CotH kinase family protein</fullName>
    </submittedName>
</protein>
<accession>A0ABU5QGZ5</accession>
<proteinExistence type="predicted"/>
<comment type="caution">
    <text evidence="3">The sequence shown here is derived from an EMBL/GenBank/DDBJ whole genome shotgun (WGS) entry which is preliminary data.</text>
</comment>
<evidence type="ECO:0000256" key="1">
    <source>
        <dbReference type="SAM" id="SignalP"/>
    </source>
</evidence>